<gene>
    <name evidence="3" type="ORF">HD597_000911</name>
</gene>
<accession>A0A9X2K1U1</accession>
<feature type="transmembrane region" description="Helical" evidence="2">
    <location>
        <begin position="7"/>
        <end position="26"/>
    </location>
</feature>
<evidence type="ECO:0000256" key="1">
    <source>
        <dbReference type="SAM" id="MobiDB-lite"/>
    </source>
</evidence>
<evidence type="ECO:0008006" key="5">
    <source>
        <dbReference type="Google" id="ProtNLM"/>
    </source>
</evidence>
<feature type="compositionally biased region" description="Pro residues" evidence="1">
    <location>
        <begin position="103"/>
        <end position="124"/>
    </location>
</feature>
<feature type="region of interest" description="Disordered" evidence="1">
    <location>
        <begin position="53"/>
        <end position="125"/>
    </location>
</feature>
<keyword evidence="2" id="KW-1133">Transmembrane helix</keyword>
<organism evidence="3 4">
    <name type="scientific">Nonomuraea thailandensis</name>
    <dbReference type="NCBI Taxonomy" id="1188745"/>
    <lineage>
        <taxon>Bacteria</taxon>
        <taxon>Bacillati</taxon>
        <taxon>Actinomycetota</taxon>
        <taxon>Actinomycetes</taxon>
        <taxon>Streptosporangiales</taxon>
        <taxon>Streptosporangiaceae</taxon>
        <taxon>Nonomuraea</taxon>
    </lineage>
</organism>
<evidence type="ECO:0000313" key="4">
    <source>
        <dbReference type="Proteomes" id="UP001139648"/>
    </source>
</evidence>
<reference evidence="3" key="1">
    <citation type="submission" date="2022-06" db="EMBL/GenBank/DDBJ databases">
        <title>Sequencing the genomes of 1000 actinobacteria strains.</title>
        <authorList>
            <person name="Klenk H.-P."/>
        </authorList>
    </citation>
    <scope>NUCLEOTIDE SEQUENCE</scope>
    <source>
        <strain evidence="3">DSM 46694</strain>
    </source>
</reference>
<name>A0A9X2K1U1_9ACTN</name>
<sequence>MRRALRYTAIWCGATAVAVSVSWFGVRDVLRNEFVDDVDVEPFLAQTIAADERAATRAPATPPSAAPASPTPASSAPASPVPSPVTPTPRGTPQERRTKAPATKPPTVPPTVPPTGQPTAPAPAPSLKVVKVKGGEVAFTLGQDGCRLISATPVSGYTAKIARADGWIRVDLVKGEHGTGVFCIGHERRTDTWEY</sequence>
<dbReference type="RefSeq" id="WP_253740405.1">
    <property type="nucleotide sequence ID" value="NZ_BAABKA010000033.1"/>
</dbReference>
<proteinExistence type="predicted"/>
<evidence type="ECO:0000313" key="3">
    <source>
        <dbReference type="EMBL" id="MCP2353891.1"/>
    </source>
</evidence>
<keyword evidence="2" id="KW-0812">Transmembrane</keyword>
<keyword evidence="4" id="KW-1185">Reference proteome</keyword>
<dbReference type="Proteomes" id="UP001139648">
    <property type="component" value="Unassembled WGS sequence"/>
</dbReference>
<feature type="compositionally biased region" description="Low complexity" evidence="1">
    <location>
        <begin position="66"/>
        <end position="78"/>
    </location>
</feature>
<evidence type="ECO:0000256" key="2">
    <source>
        <dbReference type="SAM" id="Phobius"/>
    </source>
</evidence>
<keyword evidence="2" id="KW-0472">Membrane</keyword>
<dbReference type="AlphaFoldDB" id="A0A9X2K1U1"/>
<comment type="caution">
    <text evidence="3">The sequence shown here is derived from an EMBL/GenBank/DDBJ whole genome shotgun (WGS) entry which is preliminary data.</text>
</comment>
<protein>
    <recommendedName>
        <fullName evidence="5">Secreted protein</fullName>
    </recommendedName>
</protein>
<dbReference type="EMBL" id="JAMZEB010000002">
    <property type="protein sequence ID" value="MCP2353891.1"/>
    <property type="molecule type" value="Genomic_DNA"/>
</dbReference>